<evidence type="ECO:0000313" key="3">
    <source>
        <dbReference type="Proteomes" id="UP000425817"/>
    </source>
</evidence>
<feature type="transmembrane region" description="Helical" evidence="1">
    <location>
        <begin position="242"/>
        <end position="260"/>
    </location>
</feature>
<name>A0A6I6HQY5_VARPD</name>
<dbReference type="GO" id="GO:0140359">
    <property type="term" value="F:ABC-type transporter activity"/>
    <property type="evidence" value="ECO:0007669"/>
    <property type="project" value="InterPro"/>
</dbReference>
<organism evidence="2 3">
    <name type="scientific">Variovorax paradoxus</name>
    <dbReference type="NCBI Taxonomy" id="34073"/>
    <lineage>
        <taxon>Bacteria</taxon>
        <taxon>Pseudomonadati</taxon>
        <taxon>Pseudomonadota</taxon>
        <taxon>Betaproteobacteria</taxon>
        <taxon>Burkholderiales</taxon>
        <taxon>Comamonadaceae</taxon>
        <taxon>Variovorax</taxon>
    </lineage>
</organism>
<evidence type="ECO:0000256" key="1">
    <source>
        <dbReference type="SAM" id="Phobius"/>
    </source>
</evidence>
<dbReference type="AlphaFoldDB" id="A0A6I6HQY5"/>
<reference evidence="2 3" key="1">
    <citation type="submission" date="2019-12" db="EMBL/GenBank/DDBJ databases">
        <title>Hybrid Genome Assemblies of two High G+C Isolates from Undergraduate Microbiology Courses.</title>
        <authorList>
            <person name="Ne Ville C.J."/>
            <person name="Enright D."/>
            <person name="Hernandez I."/>
            <person name="Dodsworth J."/>
            <person name="Orwin P.M."/>
        </authorList>
    </citation>
    <scope>NUCLEOTIDE SEQUENCE [LARGE SCALE GENOMIC DNA]</scope>
    <source>
        <strain evidence="2 3">CSUSB</strain>
    </source>
</reference>
<dbReference type="PANTHER" id="PTHR43471">
    <property type="entry name" value="ABC TRANSPORTER PERMEASE"/>
    <property type="match status" value="1"/>
</dbReference>
<feature type="transmembrane region" description="Helical" evidence="1">
    <location>
        <begin position="125"/>
        <end position="148"/>
    </location>
</feature>
<gene>
    <name evidence="2" type="ORF">GOQ09_19980</name>
</gene>
<dbReference type="PANTHER" id="PTHR43471:SF1">
    <property type="entry name" value="ABC TRANSPORTER PERMEASE PROTEIN NOSY-RELATED"/>
    <property type="match status" value="1"/>
</dbReference>
<keyword evidence="1" id="KW-0812">Transmembrane</keyword>
<feature type="transmembrane region" description="Helical" evidence="1">
    <location>
        <begin position="449"/>
        <end position="467"/>
    </location>
</feature>
<sequence>MAAAVLRKELRALVRDGRFVVLAVSMSLLLAGLLFASAQQQRRLAEEKAQVGELVRRQWDSQGDKHPHRGAHFGLYAFRPDSPLAVVDPGLAPYLGQALWLEPHRRNMTRFRPAADEPPSVRFGFLTPAFVLQALLPLFIVALAFNAVSLERESGTLRMLHSAGLPGRALLAGKFLALLSVVSLLPLAAVGTGLALVTAGAWPGADTVWRATVLAATFLIYCGVFAALGLAVSALAASSRRALFVLLGLWIGFVFVVPRLDAAGAQAVAPLPTAERFWGDIQRDYAEGLPGDGALAVRNERFDAELLRRHNVRRLEDLPFGAYALRRMERDAYADRVHAIHFGRLWDRYAMQESVARIASAFSPTAAMRSISMKLSGTDLAHQRHFEEAAEQYRRRTNTKIDQWDMDNSRGLTSFDEKYAGDALWRSVDAFHYTPPNIAFALRAALPDLGVLLAWAMAACGLLLLAARRLRP</sequence>
<dbReference type="Pfam" id="PF12679">
    <property type="entry name" value="ABC2_membrane_2"/>
    <property type="match status" value="1"/>
</dbReference>
<dbReference type="OrthoDB" id="184009at2"/>
<dbReference type="RefSeq" id="WP_157616771.1">
    <property type="nucleotide sequence ID" value="NZ_CP046622.1"/>
</dbReference>
<evidence type="ECO:0000313" key="2">
    <source>
        <dbReference type="EMBL" id="QGW85073.1"/>
    </source>
</evidence>
<accession>A0A6I6HQY5</accession>
<feature type="transmembrane region" description="Helical" evidence="1">
    <location>
        <begin position="20"/>
        <end position="38"/>
    </location>
</feature>
<keyword evidence="1" id="KW-1133">Transmembrane helix</keyword>
<dbReference type="InterPro" id="IPR021913">
    <property type="entry name" value="DUF3526"/>
</dbReference>
<dbReference type="Pfam" id="PF12040">
    <property type="entry name" value="DUF3526"/>
    <property type="match status" value="1"/>
</dbReference>
<proteinExistence type="predicted"/>
<dbReference type="Proteomes" id="UP000425817">
    <property type="component" value="Chromosome"/>
</dbReference>
<dbReference type="GO" id="GO:0005886">
    <property type="term" value="C:plasma membrane"/>
    <property type="evidence" value="ECO:0007669"/>
    <property type="project" value="UniProtKB-SubCell"/>
</dbReference>
<dbReference type="EMBL" id="CP046622">
    <property type="protein sequence ID" value="QGW85073.1"/>
    <property type="molecule type" value="Genomic_DNA"/>
</dbReference>
<feature type="transmembrane region" description="Helical" evidence="1">
    <location>
        <begin position="208"/>
        <end position="235"/>
    </location>
</feature>
<feature type="transmembrane region" description="Helical" evidence="1">
    <location>
        <begin position="169"/>
        <end position="202"/>
    </location>
</feature>
<protein>
    <submittedName>
        <fullName evidence="2">DUF3526 domain-containing protein</fullName>
    </submittedName>
</protein>
<keyword evidence="1" id="KW-0472">Membrane</keyword>